<evidence type="ECO:0000256" key="2">
    <source>
        <dbReference type="ARBA" id="ARBA00022801"/>
    </source>
</evidence>
<protein>
    <submittedName>
        <fullName evidence="5">Class A/C sortase</fullName>
    </submittedName>
</protein>
<keyword evidence="4" id="KW-0472">Membrane</keyword>
<comment type="caution">
    <text evidence="5">The sequence shown here is derived from an EMBL/GenBank/DDBJ whole genome shotgun (WGS) entry which is preliminary data.</text>
</comment>
<accession>A0ABS3HBV9</accession>
<keyword evidence="6" id="KW-1185">Reference proteome</keyword>
<feature type="transmembrane region" description="Helical" evidence="4">
    <location>
        <begin position="287"/>
        <end position="308"/>
    </location>
</feature>
<organism evidence="5 6">
    <name type="scientific">Candidatus Enterococcus murrayae</name>
    <dbReference type="NCBI Taxonomy" id="2815321"/>
    <lineage>
        <taxon>Bacteria</taxon>
        <taxon>Bacillati</taxon>
        <taxon>Bacillota</taxon>
        <taxon>Bacilli</taxon>
        <taxon>Lactobacillales</taxon>
        <taxon>Enterococcaceae</taxon>
        <taxon>Enterococcus</taxon>
    </lineage>
</organism>
<dbReference type="InterPro" id="IPR005754">
    <property type="entry name" value="Sortase"/>
</dbReference>
<evidence type="ECO:0000256" key="3">
    <source>
        <dbReference type="ARBA" id="ARBA00022807"/>
    </source>
</evidence>
<dbReference type="EMBL" id="JAFLVR010000002">
    <property type="protein sequence ID" value="MBO0450936.1"/>
    <property type="molecule type" value="Genomic_DNA"/>
</dbReference>
<keyword evidence="1" id="KW-0645">Protease</keyword>
<sequence>MKFAILMIFSGVAILLYPIVGNYLANRERSQASTAYDNALEQMSKKEREEQYKLAKEYNKYIFGKQQGKEVEPILYESVLKNKSKVMGTIDIPAIDIEKMPFFHGTSFKTLDKGLGHLKESSVPIGGKDSRAVITGHSGVKNQVLFTDIRNLTEGDLFFINILGKRLAYQIDSFEEILPSEAEKVKIVPGKDQVTLLTCTPPGINTYRLLVTGHRIPYKDAMKKRIKKRNLWSYQTIVLGTIGINLLLFLILVAIYRYQVKRFRSDNPKVVEKARKRLRLLFRVTKGYFVLLFVIMSAVLAVAIYGYAHMQQETTVSAVDIGREESLSNYNLNKISTANYEEKQIASVSVADYAHAKAVTKDTINNWGIGKLVIPDAQINLPILAGLANENLLTGVATYKLDQQLGKNNYVLLAHNIYDQDLLLHRIEKLKNGDKIYATDYRDIYIYEVNLNKVVRDIEVSYIEKSNEQEAKITLVRCEGNIGTIYRRVVQGKLTGVQPLDDSSENQMKQMDLKKSEKKSNGVVVKKEPVTEFDSFSMAIAARFVADPLQTIIPMFLFFLLPILFFSLMR</sequence>
<evidence type="ECO:0000313" key="6">
    <source>
        <dbReference type="Proteomes" id="UP000664495"/>
    </source>
</evidence>
<dbReference type="CDD" id="cd06165">
    <property type="entry name" value="Sortase_A"/>
    <property type="match status" value="1"/>
</dbReference>
<evidence type="ECO:0000256" key="1">
    <source>
        <dbReference type="ARBA" id="ARBA00022670"/>
    </source>
</evidence>
<dbReference type="RefSeq" id="WP_207106758.1">
    <property type="nucleotide sequence ID" value="NZ_JAFLVR010000002.1"/>
</dbReference>
<dbReference type="CDD" id="cd05827">
    <property type="entry name" value="Sortase_C"/>
    <property type="match status" value="1"/>
</dbReference>
<dbReference type="Gene3D" id="2.40.260.10">
    <property type="entry name" value="Sortase"/>
    <property type="match status" value="2"/>
</dbReference>
<dbReference type="InterPro" id="IPR023365">
    <property type="entry name" value="Sortase_dom-sf"/>
</dbReference>
<keyword evidence="3" id="KW-0788">Thiol protease</keyword>
<evidence type="ECO:0000313" key="5">
    <source>
        <dbReference type="EMBL" id="MBO0450936.1"/>
    </source>
</evidence>
<feature type="transmembrane region" description="Helical" evidence="4">
    <location>
        <begin position="232"/>
        <end position="256"/>
    </location>
</feature>
<name>A0ABS3HBV9_9ENTE</name>
<dbReference type="Proteomes" id="UP000664495">
    <property type="component" value="Unassembled WGS sequence"/>
</dbReference>
<dbReference type="Pfam" id="PF04203">
    <property type="entry name" value="Sortase"/>
    <property type="match status" value="2"/>
</dbReference>
<proteinExistence type="predicted"/>
<dbReference type="NCBIfam" id="NF033745">
    <property type="entry name" value="class_C_sortase"/>
    <property type="match status" value="1"/>
</dbReference>
<feature type="transmembrane region" description="Helical" evidence="4">
    <location>
        <begin position="552"/>
        <end position="569"/>
    </location>
</feature>
<evidence type="ECO:0000256" key="4">
    <source>
        <dbReference type="SAM" id="Phobius"/>
    </source>
</evidence>
<keyword evidence="2" id="KW-0378">Hydrolase</keyword>
<dbReference type="InterPro" id="IPR042002">
    <property type="entry name" value="Sortase_C"/>
</dbReference>
<dbReference type="NCBIfam" id="TIGR01076">
    <property type="entry name" value="sortase_fam"/>
    <property type="match status" value="2"/>
</dbReference>
<dbReference type="InterPro" id="IPR042007">
    <property type="entry name" value="Sortase_A"/>
</dbReference>
<dbReference type="SUPFAM" id="SSF63817">
    <property type="entry name" value="Sortase"/>
    <property type="match status" value="2"/>
</dbReference>
<reference evidence="5 6" key="1">
    <citation type="submission" date="2021-03" db="EMBL/GenBank/DDBJ databases">
        <title>Enterococcal diversity collection.</title>
        <authorList>
            <person name="Gilmore M.S."/>
            <person name="Schwartzman J."/>
            <person name="Van Tyne D."/>
            <person name="Martin M."/>
            <person name="Earl A.M."/>
            <person name="Manson A.L."/>
            <person name="Straub T."/>
            <person name="Salamzade R."/>
            <person name="Saavedra J."/>
            <person name="Lebreton F."/>
            <person name="Prichula J."/>
            <person name="Schaufler K."/>
            <person name="Gaca A."/>
            <person name="Sgardioli B."/>
            <person name="Wagenaar J."/>
            <person name="Strong T."/>
        </authorList>
    </citation>
    <scope>NUCLEOTIDE SEQUENCE [LARGE SCALE GENOMIC DNA]</scope>
    <source>
        <strain evidence="5 6">MJM16</strain>
    </source>
</reference>
<keyword evidence="4" id="KW-0812">Transmembrane</keyword>
<keyword evidence="4" id="KW-1133">Transmembrane helix</keyword>
<gene>
    <name evidence="5" type="ORF">JZO85_01565</name>
</gene>